<feature type="binding site" evidence="8">
    <location>
        <begin position="10"/>
        <end position="12"/>
    </location>
    <ligand>
        <name>substrate</name>
    </ligand>
</feature>
<evidence type="ECO:0000256" key="5">
    <source>
        <dbReference type="ARBA" id="ARBA00023004"/>
    </source>
</evidence>
<keyword evidence="4 8" id="KW-0460">Magnesium</keyword>
<evidence type="ECO:0000313" key="11">
    <source>
        <dbReference type="Proteomes" id="UP000195437"/>
    </source>
</evidence>
<dbReference type="GO" id="GO:0051539">
    <property type="term" value="F:4 iron, 4 sulfur cluster binding"/>
    <property type="evidence" value="ECO:0007669"/>
    <property type="project" value="UniProtKB-UniRule"/>
</dbReference>
<feature type="binding site" evidence="8">
    <location>
        <position position="33"/>
    </location>
    <ligand>
        <name>[4Fe-4S] cluster</name>
        <dbReference type="ChEBI" id="CHEBI:49883"/>
        <note>4Fe-4S-S-AdoMet</note>
    </ligand>
</feature>
<dbReference type="Pfam" id="PF04055">
    <property type="entry name" value="Radical_SAM"/>
    <property type="match status" value="1"/>
</dbReference>
<feature type="binding site" evidence="8">
    <location>
        <position position="36"/>
    </location>
    <ligand>
        <name>[4Fe-4S] cluster</name>
        <dbReference type="ChEBI" id="CHEBI:49883"/>
        <note>4Fe-4S-S-AdoMet</note>
    </ligand>
</feature>
<dbReference type="InterPro" id="IPR007197">
    <property type="entry name" value="rSAM"/>
</dbReference>
<keyword evidence="11" id="KW-1185">Reference proteome</keyword>
<proteinExistence type="inferred from homology"/>
<keyword evidence="6 8" id="KW-0411">Iron-sulfur</keyword>
<keyword evidence="1 8" id="KW-0004">4Fe-4S</keyword>
<sequence>MRLNELFLSIQGETSSAGLPTIFVRFTGCNLRCTYCDTKYSYFEGDIITPDEVMDKIRALKCKRVCLTGGEPLIQPRAEMQRLLDLLAEESYEVSIETDGSIDVSKFQLHAKQRFIVDMKVPSSGMSEKMHLPNLQHIVAERDEVKFVVGSRADYEWCTALIREQGIHPKDGYQLIFSPVFREIELEDLVNWILEDELDARFQVQLHKIVWDPDKRGV</sequence>
<dbReference type="GO" id="GO:0016840">
    <property type="term" value="F:carbon-nitrogen lyase activity"/>
    <property type="evidence" value="ECO:0007669"/>
    <property type="project" value="UniProtKB-UniRule"/>
</dbReference>
<dbReference type="PROSITE" id="PS51918">
    <property type="entry name" value="RADICAL_SAM"/>
    <property type="match status" value="1"/>
</dbReference>
<dbReference type="EC" id="4.3.99.3" evidence="8"/>
<feature type="binding site" evidence="8">
    <location>
        <position position="68"/>
    </location>
    <ligand>
        <name>substrate</name>
    </ligand>
</feature>
<comment type="catalytic activity">
    <reaction evidence="8">
        <text>6-carboxy-5,6,7,8-tetrahydropterin + H(+) = 7-carboxy-7-carbaguanine + NH4(+)</text>
        <dbReference type="Rhea" id="RHEA:27974"/>
        <dbReference type="ChEBI" id="CHEBI:15378"/>
        <dbReference type="ChEBI" id="CHEBI:28938"/>
        <dbReference type="ChEBI" id="CHEBI:61032"/>
        <dbReference type="ChEBI" id="CHEBI:61036"/>
        <dbReference type="EC" id="4.3.99.3"/>
    </reaction>
</comment>
<evidence type="ECO:0000313" key="10">
    <source>
        <dbReference type="EMBL" id="ARU61781.1"/>
    </source>
</evidence>
<evidence type="ECO:0000256" key="6">
    <source>
        <dbReference type="ARBA" id="ARBA00023014"/>
    </source>
</evidence>
<feature type="domain" description="Radical SAM core" evidence="9">
    <location>
        <begin position="16"/>
        <end position="213"/>
    </location>
</feature>
<dbReference type="PANTHER" id="PTHR42836:SF1">
    <property type="entry name" value="7-CARBOXY-7-DEAZAGUANINE SYNTHASE"/>
    <property type="match status" value="1"/>
</dbReference>
<feature type="binding site" evidence="8">
    <location>
        <position position="70"/>
    </location>
    <ligand>
        <name>S-adenosyl-L-methionine</name>
        <dbReference type="ChEBI" id="CHEBI:59789"/>
    </ligand>
</feature>
<dbReference type="GO" id="GO:0008616">
    <property type="term" value="P:tRNA queuosine(34) biosynthetic process"/>
    <property type="evidence" value="ECO:0007669"/>
    <property type="project" value="UniProtKB-UniRule"/>
</dbReference>
<feature type="binding site" evidence="8">
    <location>
        <begin position="35"/>
        <end position="37"/>
    </location>
    <ligand>
        <name>S-adenosyl-L-methionine</name>
        <dbReference type="ChEBI" id="CHEBI:59789"/>
    </ligand>
</feature>
<keyword evidence="8" id="KW-0671">Queuosine biosynthesis</keyword>
<dbReference type="InterPro" id="IPR024924">
    <property type="entry name" value="7-CO-7-deazaguanine_synth-like"/>
</dbReference>
<evidence type="ECO:0000256" key="2">
    <source>
        <dbReference type="ARBA" id="ARBA00022691"/>
    </source>
</evidence>
<dbReference type="InterPro" id="IPR058240">
    <property type="entry name" value="rSAM_sf"/>
</dbReference>
<keyword evidence="2 8" id="KW-0949">S-adenosyl-L-methionine</keyword>
<comment type="pathway">
    <text evidence="8">Purine metabolism; 7-cyano-7-deazaguanine biosynthesis.</text>
</comment>
<dbReference type="GO" id="GO:1904047">
    <property type="term" value="F:S-adenosyl-L-methionine binding"/>
    <property type="evidence" value="ECO:0007669"/>
    <property type="project" value="UniProtKB-UniRule"/>
</dbReference>
<accession>A0A1Y0IMP2</accession>
<dbReference type="HAMAP" id="MF_00917">
    <property type="entry name" value="QueE"/>
    <property type="match status" value="1"/>
</dbReference>
<dbReference type="OrthoDB" id="9792276at2"/>
<dbReference type="SUPFAM" id="SSF102114">
    <property type="entry name" value="Radical SAM enzymes"/>
    <property type="match status" value="1"/>
</dbReference>
<gene>
    <name evidence="8" type="primary">queE</name>
    <name evidence="10" type="ORF">CBW65_12645</name>
</gene>
<comment type="cofactor">
    <cofactor evidence="8">
        <name>[4Fe-4S] cluster</name>
        <dbReference type="ChEBI" id="CHEBI:49883"/>
    </cofactor>
    <text evidence="8">Binds 1 [4Fe-4S] cluster. The cluster is coordinated with 3 cysteines and an exchangeable S-adenosyl-L-methionine.</text>
</comment>
<dbReference type="PIRSF" id="PIRSF000370">
    <property type="entry name" value="QueE"/>
    <property type="match status" value="1"/>
</dbReference>
<keyword evidence="3 8" id="KW-0479">Metal-binding</keyword>
<dbReference type="KEGG" id="tum:CBW65_12645"/>
<dbReference type="RefSeq" id="WP_087457151.1">
    <property type="nucleotide sequence ID" value="NZ_CP021434.1"/>
</dbReference>
<name>A0A1Y0IMP2_9BACL</name>
<feature type="binding site" evidence="8">
    <location>
        <position position="29"/>
    </location>
    <ligand>
        <name>[4Fe-4S] cluster</name>
        <dbReference type="ChEBI" id="CHEBI:49883"/>
        <note>4Fe-4S-S-AdoMet</note>
    </ligand>
</feature>
<reference evidence="11" key="1">
    <citation type="submission" date="2017-05" db="EMBL/GenBank/DDBJ databases">
        <authorList>
            <person name="Sung H."/>
        </authorList>
    </citation>
    <scope>NUCLEOTIDE SEQUENCE [LARGE SCALE GENOMIC DNA]</scope>
    <source>
        <strain evidence="11">AR23208</strain>
    </source>
</reference>
<comment type="cofactor">
    <cofactor evidence="8">
        <name>Mg(2+)</name>
        <dbReference type="ChEBI" id="CHEBI:18420"/>
    </cofactor>
</comment>
<evidence type="ECO:0000259" key="9">
    <source>
        <dbReference type="PROSITE" id="PS51918"/>
    </source>
</evidence>
<dbReference type="AlphaFoldDB" id="A0A1Y0IMP2"/>
<evidence type="ECO:0000256" key="8">
    <source>
        <dbReference type="HAMAP-Rule" id="MF_00917"/>
    </source>
</evidence>
<keyword evidence="7 8" id="KW-0456">Lyase</keyword>
<dbReference type="CDD" id="cd01335">
    <property type="entry name" value="Radical_SAM"/>
    <property type="match status" value="1"/>
</dbReference>
<feature type="binding site" evidence="8">
    <location>
        <position position="38"/>
    </location>
    <ligand>
        <name>Mg(2+)</name>
        <dbReference type="ChEBI" id="CHEBI:18420"/>
    </ligand>
</feature>
<dbReference type="SFLD" id="SFLDS00029">
    <property type="entry name" value="Radical_SAM"/>
    <property type="match status" value="1"/>
</dbReference>
<evidence type="ECO:0000256" key="3">
    <source>
        <dbReference type="ARBA" id="ARBA00022723"/>
    </source>
</evidence>
<comment type="similarity">
    <text evidence="8">Belongs to the radical SAM superfamily. 7-carboxy-7-deazaguanine synthase family.</text>
</comment>
<dbReference type="EMBL" id="CP021434">
    <property type="protein sequence ID" value="ARU61781.1"/>
    <property type="molecule type" value="Genomic_DNA"/>
</dbReference>
<evidence type="ECO:0000256" key="7">
    <source>
        <dbReference type="ARBA" id="ARBA00023239"/>
    </source>
</evidence>
<evidence type="ECO:0000256" key="4">
    <source>
        <dbReference type="ARBA" id="ARBA00022842"/>
    </source>
</evidence>
<dbReference type="GO" id="GO:0000287">
    <property type="term" value="F:magnesium ion binding"/>
    <property type="evidence" value="ECO:0007669"/>
    <property type="project" value="UniProtKB-UniRule"/>
</dbReference>
<comment type="cofactor">
    <cofactor evidence="8">
        <name>S-adenosyl-L-methionine</name>
        <dbReference type="ChEBI" id="CHEBI:59789"/>
    </cofactor>
    <text evidence="8">Binds 1 S-adenosyl-L-methionine per subunit.</text>
</comment>
<feature type="binding site" evidence="8">
    <location>
        <position position="25"/>
    </location>
    <ligand>
        <name>substrate</name>
    </ligand>
</feature>
<dbReference type="InterPro" id="IPR013785">
    <property type="entry name" value="Aldolase_TIM"/>
</dbReference>
<keyword evidence="5 8" id="KW-0408">Iron</keyword>
<dbReference type="Gene3D" id="3.20.20.70">
    <property type="entry name" value="Aldolase class I"/>
    <property type="match status" value="1"/>
</dbReference>
<protein>
    <recommendedName>
        <fullName evidence="8">7-carboxy-7-deazaguanine synthase</fullName>
        <shortName evidence="8">CDG synthase</shortName>
        <ecNumber evidence="8">4.3.99.3</ecNumber>
    </recommendedName>
    <alternativeName>
        <fullName evidence="8">Queuosine biosynthesis protein QueE</fullName>
    </alternativeName>
</protein>
<dbReference type="PANTHER" id="PTHR42836">
    <property type="entry name" value="7-CARBOXY-7-DEAZAGUANINE SYNTHASE"/>
    <property type="match status" value="1"/>
</dbReference>
<comment type="subunit">
    <text evidence="8">Homodimer.</text>
</comment>
<dbReference type="Proteomes" id="UP000195437">
    <property type="component" value="Chromosome"/>
</dbReference>
<dbReference type="UniPathway" id="UPA00391"/>
<evidence type="ECO:0000256" key="1">
    <source>
        <dbReference type="ARBA" id="ARBA00022485"/>
    </source>
</evidence>
<comment type="function">
    <text evidence="8">Catalyzes the complex heterocyclic radical-mediated conversion of 6-carboxy-5,6,7,8-tetrahydropterin (CPH4) to 7-carboxy-7-deazaguanine (CDG), a step common to the biosynthetic pathways of all 7-deazapurine-containing compounds.</text>
</comment>
<comment type="caution">
    <text evidence="8">Lacks conserved residue(s) required for the propagation of feature annotation.</text>
</comment>
<organism evidence="10 11">
    <name type="scientific">Tumebacillus avium</name>
    <dbReference type="NCBI Taxonomy" id="1903704"/>
    <lineage>
        <taxon>Bacteria</taxon>
        <taxon>Bacillati</taxon>
        <taxon>Bacillota</taxon>
        <taxon>Bacilli</taxon>
        <taxon>Bacillales</taxon>
        <taxon>Alicyclobacillaceae</taxon>
        <taxon>Tumebacillus</taxon>
    </lineage>
</organism>